<feature type="domain" description="Zeta toxin" evidence="3">
    <location>
        <begin position="32"/>
        <end position="197"/>
    </location>
</feature>
<gene>
    <name evidence="4" type="ORF">PS662_01526</name>
</gene>
<dbReference type="EMBL" id="CABVHK010000004">
    <property type="protein sequence ID" value="VVM65488.1"/>
    <property type="molecule type" value="Genomic_DNA"/>
</dbReference>
<accession>A0A5E6RN16</accession>
<dbReference type="InterPro" id="IPR010488">
    <property type="entry name" value="Zeta_toxin_domain"/>
</dbReference>
<organism evidence="4 5">
    <name type="scientific">Pseudomonas fluorescens</name>
    <dbReference type="NCBI Taxonomy" id="294"/>
    <lineage>
        <taxon>Bacteria</taxon>
        <taxon>Pseudomonadati</taxon>
        <taxon>Pseudomonadota</taxon>
        <taxon>Gammaproteobacteria</taxon>
        <taxon>Pseudomonadales</taxon>
        <taxon>Pseudomonadaceae</taxon>
        <taxon>Pseudomonas</taxon>
    </lineage>
</organism>
<keyword evidence="2" id="KW-0067">ATP-binding</keyword>
<evidence type="ECO:0000313" key="4">
    <source>
        <dbReference type="EMBL" id="VVM65488.1"/>
    </source>
</evidence>
<dbReference type="GO" id="GO:0016301">
    <property type="term" value="F:kinase activity"/>
    <property type="evidence" value="ECO:0007669"/>
    <property type="project" value="InterPro"/>
</dbReference>
<reference evidence="4 5" key="1">
    <citation type="submission" date="2019-09" db="EMBL/GenBank/DDBJ databases">
        <authorList>
            <person name="Chandra G."/>
            <person name="Truman W A."/>
        </authorList>
    </citation>
    <scope>NUCLEOTIDE SEQUENCE [LARGE SCALE GENOMIC DNA]</scope>
    <source>
        <strain evidence="4">PS662</strain>
    </source>
</reference>
<dbReference type="AlphaFoldDB" id="A0A5E6RN16"/>
<evidence type="ECO:0000256" key="2">
    <source>
        <dbReference type="ARBA" id="ARBA00022840"/>
    </source>
</evidence>
<evidence type="ECO:0000259" key="3">
    <source>
        <dbReference type="Pfam" id="PF06414"/>
    </source>
</evidence>
<dbReference type="Gene3D" id="3.40.50.300">
    <property type="entry name" value="P-loop containing nucleotide triphosphate hydrolases"/>
    <property type="match status" value="1"/>
</dbReference>
<evidence type="ECO:0000313" key="5">
    <source>
        <dbReference type="Proteomes" id="UP000326953"/>
    </source>
</evidence>
<dbReference type="GO" id="GO:0005524">
    <property type="term" value="F:ATP binding"/>
    <property type="evidence" value="ECO:0007669"/>
    <property type="project" value="UniProtKB-KW"/>
</dbReference>
<keyword evidence="1" id="KW-0547">Nucleotide-binding</keyword>
<name>A0A5E6RN16_PSEFL</name>
<protein>
    <recommendedName>
        <fullName evidence="3">Zeta toxin domain-containing protein</fullName>
    </recommendedName>
</protein>
<dbReference type="RefSeq" id="WP_150710403.1">
    <property type="nucleotide sequence ID" value="NZ_CABVHK010000004.1"/>
</dbReference>
<dbReference type="InterPro" id="IPR027417">
    <property type="entry name" value="P-loop_NTPase"/>
</dbReference>
<dbReference type="Proteomes" id="UP000326953">
    <property type="component" value="Unassembled WGS sequence"/>
</dbReference>
<proteinExistence type="predicted"/>
<evidence type="ECO:0000256" key="1">
    <source>
        <dbReference type="ARBA" id="ARBA00022741"/>
    </source>
</evidence>
<dbReference type="Pfam" id="PF06414">
    <property type="entry name" value="Zeta_toxin"/>
    <property type="match status" value="1"/>
</dbReference>
<dbReference type="OrthoDB" id="6975244at2"/>
<sequence>MSTPKYTYTPEQVTAAFDEIKTTLFRNITVEDPPKMLVVAGLQASGKTYLLEKNLLPSKRYDNYVRLYLPGYREKHPQYAEMIKLGVLHAYEHTDAFVREVSTKIYLHAFASKYNIIMECAFDSISFATFPLDATANGYQFENRIVGCTQEFAHVSSIKRALKALADKELERFLPVSKLEISMGYAQAVILALDNAAKTISGGQTFLYERGFDALNERVLVAQSAYLRTIGGAVTTTTIEKTFAFSDYSNIIDNHVFAIRERDHVVKECHVALHTTQSHAKEVPDFVYNDLYGYIVKYVQR</sequence>